<dbReference type="GO" id="GO:0016491">
    <property type="term" value="F:oxidoreductase activity"/>
    <property type="evidence" value="ECO:0007669"/>
    <property type="project" value="UniProtKB-KW"/>
</dbReference>
<dbReference type="Proteomes" id="UP000319731">
    <property type="component" value="Unassembled WGS sequence"/>
</dbReference>
<dbReference type="OrthoDB" id="2310150at2759"/>
<dbReference type="InterPro" id="IPR020471">
    <property type="entry name" value="AKR"/>
</dbReference>
<evidence type="ECO:0000256" key="1">
    <source>
        <dbReference type="ARBA" id="ARBA00023002"/>
    </source>
</evidence>
<dbReference type="PANTHER" id="PTHR43364:SF4">
    <property type="entry name" value="NAD(P)-LINKED OXIDOREDUCTASE SUPERFAMILY PROTEIN"/>
    <property type="match status" value="1"/>
</dbReference>
<dbReference type="PRINTS" id="PR00069">
    <property type="entry name" value="ALDKETRDTASE"/>
</dbReference>
<dbReference type="STRING" id="1806994.A0A507C951"/>
<keyword evidence="1" id="KW-0560">Oxidoreductase</keyword>
<evidence type="ECO:0000313" key="3">
    <source>
        <dbReference type="EMBL" id="TPX34035.1"/>
    </source>
</evidence>
<dbReference type="RefSeq" id="XP_031024877.1">
    <property type="nucleotide sequence ID" value="XM_031169107.1"/>
</dbReference>
<proteinExistence type="predicted"/>
<feature type="domain" description="NADP-dependent oxidoreductase" evidence="2">
    <location>
        <begin position="6"/>
        <end position="291"/>
    </location>
</feature>
<dbReference type="GeneID" id="42004404"/>
<comment type="caution">
    <text evidence="3">The sequence shown here is derived from an EMBL/GenBank/DDBJ whole genome shotgun (WGS) entry which is preliminary data.</text>
</comment>
<reference evidence="3 4" key="1">
    <citation type="journal article" date="2019" name="Sci. Rep.">
        <title>Comparative genomics of chytrid fungi reveal insights into the obligate biotrophic and pathogenic lifestyle of Synchytrium endobioticum.</title>
        <authorList>
            <person name="van de Vossenberg B.T.L.H."/>
            <person name="Warris S."/>
            <person name="Nguyen H.D.T."/>
            <person name="van Gent-Pelzer M.P.E."/>
            <person name="Joly D.L."/>
            <person name="van de Geest H.C."/>
            <person name="Bonants P.J.M."/>
            <person name="Smith D.S."/>
            <person name="Levesque C.A."/>
            <person name="van der Lee T.A.J."/>
        </authorList>
    </citation>
    <scope>NUCLEOTIDE SEQUENCE [LARGE SCALE GENOMIC DNA]</scope>
    <source>
        <strain evidence="3 4">JEL517</strain>
    </source>
</reference>
<dbReference type="Pfam" id="PF00248">
    <property type="entry name" value="Aldo_ket_red"/>
    <property type="match status" value="1"/>
</dbReference>
<dbReference type="SUPFAM" id="SSF51430">
    <property type="entry name" value="NAD(P)-linked oxidoreductase"/>
    <property type="match status" value="1"/>
</dbReference>
<evidence type="ECO:0000259" key="2">
    <source>
        <dbReference type="Pfam" id="PF00248"/>
    </source>
</evidence>
<dbReference type="AlphaFoldDB" id="A0A507C951"/>
<dbReference type="Gene3D" id="3.20.20.100">
    <property type="entry name" value="NADP-dependent oxidoreductase domain"/>
    <property type="match status" value="1"/>
</dbReference>
<organism evidence="3 4">
    <name type="scientific">Synchytrium microbalum</name>
    <dbReference type="NCBI Taxonomy" id="1806994"/>
    <lineage>
        <taxon>Eukaryota</taxon>
        <taxon>Fungi</taxon>
        <taxon>Fungi incertae sedis</taxon>
        <taxon>Chytridiomycota</taxon>
        <taxon>Chytridiomycota incertae sedis</taxon>
        <taxon>Chytridiomycetes</taxon>
        <taxon>Synchytriales</taxon>
        <taxon>Synchytriaceae</taxon>
        <taxon>Synchytrium</taxon>
    </lineage>
</organism>
<accession>A0A507C951</accession>
<dbReference type="InterPro" id="IPR023210">
    <property type="entry name" value="NADP_OxRdtase_dom"/>
</dbReference>
<evidence type="ECO:0000313" key="4">
    <source>
        <dbReference type="Proteomes" id="UP000319731"/>
    </source>
</evidence>
<protein>
    <recommendedName>
        <fullName evidence="2">NADP-dependent oxidoreductase domain-containing protein</fullName>
    </recommendedName>
</protein>
<dbReference type="PANTHER" id="PTHR43364">
    <property type="entry name" value="NADH-SPECIFIC METHYLGLYOXAL REDUCTASE-RELATED"/>
    <property type="match status" value="1"/>
</dbReference>
<name>A0A507C951_9FUNG</name>
<gene>
    <name evidence="3" type="ORF">SmJEL517_g03179</name>
</gene>
<sequence length="314" mass="34818">MTVPNVILGTNAVGGRLSDSDLKKTIDAFIAAGYNELDSARIYAGGKSEETLGRMGYSKSLKVATKLFPAKAGSFSADGVRKQATRCLTALNVTTIDLLYLHFPDRPTPLEETCKAINELYKEGKIKAFGLSNYSAFEVQKIYDICNYNGYLKPTVYQGIYNPLSRDVEAELFPALKQMNIAFYAYSPLAGGLLTNRYSSITQNLEAGTRFSAGRYRDMFWKESYLEAVGNVKNVCSKHNIDIMDASMRWMKFHSGLDGSKGDGYILGGSSFAQMDLNIKATQSESKLPEEILLAFDEAYYKTKATAEPYFAKF</sequence>
<dbReference type="InterPro" id="IPR036812">
    <property type="entry name" value="NAD(P)_OxRdtase_dom_sf"/>
</dbReference>
<dbReference type="InterPro" id="IPR050523">
    <property type="entry name" value="AKR_Detox_Biosynth"/>
</dbReference>
<keyword evidence="4" id="KW-1185">Reference proteome</keyword>
<dbReference type="EMBL" id="QEAO01000016">
    <property type="protein sequence ID" value="TPX34035.1"/>
    <property type="molecule type" value="Genomic_DNA"/>
</dbReference>
<dbReference type="CDD" id="cd19075">
    <property type="entry name" value="AKR_AKR7A1-5"/>
    <property type="match status" value="1"/>
</dbReference>